<proteinExistence type="predicted"/>
<dbReference type="Gene3D" id="1.25.40.10">
    <property type="entry name" value="Tetratricopeptide repeat domain"/>
    <property type="match status" value="1"/>
</dbReference>
<name>A0A1B3ZC29_9SPHN</name>
<dbReference type="InterPro" id="IPR019734">
    <property type="entry name" value="TPR_rpt"/>
</dbReference>
<dbReference type="Pfam" id="PF13432">
    <property type="entry name" value="TPR_16"/>
    <property type="match status" value="1"/>
</dbReference>
<keyword evidence="4" id="KW-1185">Reference proteome</keyword>
<dbReference type="OrthoDB" id="8480982at2"/>
<dbReference type="Proteomes" id="UP000094256">
    <property type="component" value="Chromosome"/>
</dbReference>
<feature type="chain" id="PRO_5008556416" evidence="2">
    <location>
        <begin position="24"/>
        <end position="167"/>
    </location>
</feature>
<feature type="repeat" description="TPR" evidence="1">
    <location>
        <begin position="68"/>
        <end position="101"/>
    </location>
</feature>
<dbReference type="SMART" id="SM00028">
    <property type="entry name" value="TPR"/>
    <property type="match status" value="3"/>
</dbReference>
<evidence type="ECO:0000256" key="2">
    <source>
        <dbReference type="SAM" id="SignalP"/>
    </source>
</evidence>
<organism evidence="3 4">
    <name type="scientific">Sphingomonas panacis</name>
    <dbReference type="NCBI Taxonomy" id="1560345"/>
    <lineage>
        <taxon>Bacteria</taxon>
        <taxon>Pseudomonadati</taxon>
        <taxon>Pseudomonadota</taxon>
        <taxon>Alphaproteobacteria</taxon>
        <taxon>Sphingomonadales</taxon>
        <taxon>Sphingomonadaceae</taxon>
        <taxon>Sphingomonas</taxon>
    </lineage>
</organism>
<sequence>MRYLSVAAAAAMTLLTVSTAVHGQRPDSAIDVRALALVETGRAAQAAGNLDGAIDAYESALAVDPRTRAAFIGLGEVARTRDLPGKAIRFYREALELQPDDVAALKEQGEALVQQGAVERAKTNLTKLRTVCAKRTCPEIAQLSAVIAKGPPIVTASATPVAKSEKN</sequence>
<dbReference type="PROSITE" id="PS50005">
    <property type="entry name" value="TPR"/>
    <property type="match status" value="2"/>
</dbReference>
<accession>A0A1B3ZC29</accession>
<feature type="repeat" description="TPR" evidence="1">
    <location>
        <begin position="34"/>
        <end position="67"/>
    </location>
</feature>
<feature type="signal peptide" evidence="2">
    <location>
        <begin position="1"/>
        <end position="23"/>
    </location>
</feature>
<keyword evidence="1" id="KW-0802">TPR repeat</keyword>
<dbReference type="RefSeq" id="WP_069205536.1">
    <property type="nucleotide sequence ID" value="NZ_CP014168.1"/>
</dbReference>
<dbReference type="KEGG" id="span:AWL63_14515"/>
<reference evidence="3 4" key="1">
    <citation type="submission" date="2016-01" db="EMBL/GenBank/DDBJ databases">
        <title>Complete genome and mega plasmid sequence of Sphingomonas panacis DCY99 elicits systemic resistance in rice to Xanthomonas oryzae.</title>
        <authorList>
            <person name="Kim Y.J."/>
            <person name="Yang D.C."/>
            <person name="Sing P."/>
        </authorList>
    </citation>
    <scope>NUCLEOTIDE SEQUENCE [LARGE SCALE GENOMIC DNA]</scope>
    <source>
        <strain evidence="3 4">DCY99</strain>
    </source>
</reference>
<evidence type="ECO:0000313" key="4">
    <source>
        <dbReference type="Proteomes" id="UP000094256"/>
    </source>
</evidence>
<evidence type="ECO:0000313" key="3">
    <source>
        <dbReference type="EMBL" id="AOH84987.1"/>
    </source>
</evidence>
<dbReference type="InterPro" id="IPR011990">
    <property type="entry name" value="TPR-like_helical_dom_sf"/>
</dbReference>
<dbReference type="SUPFAM" id="SSF48452">
    <property type="entry name" value="TPR-like"/>
    <property type="match status" value="1"/>
</dbReference>
<dbReference type="AlphaFoldDB" id="A0A1B3ZC29"/>
<protein>
    <submittedName>
        <fullName evidence="3">Uncharacterized protein</fullName>
    </submittedName>
</protein>
<dbReference type="STRING" id="1560345.AWL63_14515"/>
<evidence type="ECO:0000256" key="1">
    <source>
        <dbReference type="PROSITE-ProRule" id="PRU00339"/>
    </source>
</evidence>
<keyword evidence="2" id="KW-0732">Signal</keyword>
<dbReference type="EMBL" id="CP014168">
    <property type="protein sequence ID" value="AOH84987.1"/>
    <property type="molecule type" value="Genomic_DNA"/>
</dbReference>
<gene>
    <name evidence="3" type="ORF">AWL63_14515</name>
</gene>